<keyword evidence="6 13" id="KW-0418">Kinase</keyword>
<dbReference type="Pfam" id="PF02518">
    <property type="entry name" value="HATPase_c"/>
    <property type="match status" value="1"/>
</dbReference>
<feature type="domain" description="Signal transduction histidine kinase subgroup 3 dimerisation and phosphoacceptor" evidence="12">
    <location>
        <begin position="109"/>
        <end position="165"/>
    </location>
</feature>
<feature type="region of interest" description="Disordered" evidence="9">
    <location>
        <begin position="164"/>
        <end position="183"/>
    </location>
</feature>
<dbReference type="InterPro" id="IPR036890">
    <property type="entry name" value="HATPase_C_sf"/>
</dbReference>
<sequence length="779" mass="78452">MLEEVPMGGWAPAVVPPAVAAALYVLALRRTAGVAAAGVAVVTVAVAVTALALGERPGPVAGATLLTAGCAAVAWALGRSGRRRRARRLALEAYRAAAGAAAEAAGEVERHRLAAELHDTAAHRFTGIVVGAASALRLADPDLQARAVRDAAETARLAEGELERLTGVRAPGGGAQDERPGPRDLADLDALVAAWPDPRVTYVRTARSAPPEIAAVAYRVVREALTNALRYAEGGTVRVAVEQAADRLVITLVDGPTTTQDAAQPSDDSTSRHSGTTPVPGPDETAATSRDARTPPLPSAVGRSPGLAGAGTAAGLGGRRDVEGLGGGHGLAGLRVAVAECGGVLSAGPEGAGWAVRAEFPLQDAPSAPVPSASAPSVSVPSALAPSVPALSASAASPPGPAAVVPAALPLSVSAPPVSAPPVPGRWGGWRGGPASNGALVLFAVAWSVGFSLLADDVPLSAGEVALLAVLFVAHALPLAVRARAPLPGLAAALSVHPVLLAAWFAGWTTQPAGDFFLWCLWVELTLLYAVGVQGGRRWRPGAAATATVAAAGGLVLACGPGIVGDRAAAGAVLASGLAVPAAAAWALGVGVARLRARRRTATRDEQVRLSREAEAAVRAERARLEARLRSSALRRMGAVLAAAERGRLDVVLAEARAGLAALRESLDELRSPVVGDDPPPTFAGIALLATRHQAAVRYAGGRREASPGVEVAAFTAVELMLRGRTGAEITVTGDGAGTAVRGPASPRAVRRLRALADAAGGGFTAHEDGTVTVWLPET</sequence>
<keyword evidence="10" id="KW-0472">Membrane</keyword>
<feature type="transmembrane region" description="Helical" evidence="10">
    <location>
        <begin position="460"/>
        <end position="480"/>
    </location>
</feature>
<name>A0A1H7IK96_9ACTN</name>
<feature type="transmembrane region" description="Helical" evidence="10">
    <location>
        <begin position="34"/>
        <end position="54"/>
    </location>
</feature>
<evidence type="ECO:0000256" key="3">
    <source>
        <dbReference type="ARBA" id="ARBA00022553"/>
    </source>
</evidence>
<feature type="transmembrane region" description="Helical" evidence="10">
    <location>
        <begin position="513"/>
        <end position="531"/>
    </location>
</feature>
<keyword evidence="10" id="KW-0812">Transmembrane</keyword>
<evidence type="ECO:0000256" key="8">
    <source>
        <dbReference type="ARBA" id="ARBA00023012"/>
    </source>
</evidence>
<dbReference type="PANTHER" id="PTHR24421">
    <property type="entry name" value="NITRATE/NITRITE SENSOR PROTEIN NARX-RELATED"/>
    <property type="match status" value="1"/>
</dbReference>
<dbReference type="InterPro" id="IPR003594">
    <property type="entry name" value="HATPase_dom"/>
</dbReference>
<keyword evidence="3" id="KW-0597">Phosphoprotein</keyword>
<dbReference type="GO" id="GO:0005524">
    <property type="term" value="F:ATP binding"/>
    <property type="evidence" value="ECO:0007669"/>
    <property type="project" value="UniProtKB-KW"/>
</dbReference>
<protein>
    <recommendedName>
        <fullName evidence="2">histidine kinase</fullName>
        <ecNumber evidence="2">2.7.13.3</ecNumber>
    </recommendedName>
</protein>
<keyword evidence="8" id="KW-0902">Two-component regulatory system</keyword>
<evidence type="ECO:0000256" key="6">
    <source>
        <dbReference type="ARBA" id="ARBA00022777"/>
    </source>
</evidence>
<comment type="catalytic activity">
    <reaction evidence="1">
        <text>ATP + protein L-histidine = ADP + protein N-phospho-L-histidine.</text>
        <dbReference type="EC" id="2.7.13.3"/>
    </reaction>
</comment>
<evidence type="ECO:0000256" key="10">
    <source>
        <dbReference type="SAM" id="Phobius"/>
    </source>
</evidence>
<evidence type="ECO:0000256" key="7">
    <source>
        <dbReference type="ARBA" id="ARBA00022840"/>
    </source>
</evidence>
<reference evidence="13 14" key="1">
    <citation type="submission" date="2016-10" db="EMBL/GenBank/DDBJ databases">
        <authorList>
            <person name="de Groot N.N."/>
        </authorList>
    </citation>
    <scope>NUCLEOTIDE SEQUENCE [LARGE SCALE GENOMIC DNA]</scope>
    <source>
        <strain evidence="13 14">DSM 43357</strain>
    </source>
</reference>
<dbReference type="Pfam" id="PF07730">
    <property type="entry name" value="HisKA_3"/>
    <property type="match status" value="1"/>
</dbReference>
<keyword evidence="4" id="KW-0808">Transferase</keyword>
<evidence type="ECO:0000256" key="5">
    <source>
        <dbReference type="ARBA" id="ARBA00022741"/>
    </source>
</evidence>
<keyword evidence="5" id="KW-0547">Nucleotide-binding</keyword>
<dbReference type="SUPFAM" id="SSF55874">
    <property type="entry name" value="ATPase domain of HSP90 chaperone/DNA topoisomerase II/histidine kinase"/>
    <property type="match status" value="1"/>
</dbReference>
<dbReference type="Gene3D" id="3.30.565.10">
    <property type="entry name" value="Histidine kinase-like ATPase, C-terminal domain"/>
    <property type="match status" value="1"/>
</dbReference>
<dbReference type="STRING" id="46177.SAMN05660976_00833"/>
<dbReference type="InterPro" id="IPR050482">
    <property type="entry name" value="Sensor_HK_TwoCompSys"/>
</dbReference>
<evidence type="ECO:0000259" key="12">
    <source>
        <dbReference type="Pfam" id="PF07730"/>
    </source>
</evidence>
<evidence type="ECO:0000259" key="11">
    <source>
        <dbReference type="Pfam" id="PF02518"/>
    </source>
</evidence>
<dbReference type="InterPro" id="IPR011712">
    <property type="entry name" value="Sig_transdc_His_kin_sub3_dim/P"/>
</dbReference>
<keyword evidence="7" id="KW-0067">ATP-binding</keyword>
<feature type="transmembrane region" description="Helical" evidence="10">
    <location>
        <begin position="435"/>
        <end position="454"/>
    </location>
</feature>
<dbReference type="Proteomes" id="UP000198953">
    <property type="component" value="Unassembled WGS sequence"/>
</dbReference>
<gene>
    <name evidence="13" type="ORF">SAMN05660976_00833</name>
</gene>
<evidence type="ECO:0000256" key="9">
    <source>
        <dbReference type="SAM" id="MobiDB-lite"/>
    </source>
</evidence>
<feature type="transmembrane region" description="Helical" evidence="10">
    <location>
        <begin position="570"/>
        <end position="593"/>
    </location>
</feature>
<keyword evidence="10" id="KW-1133">Transmembrane helix</keyword>
<feature type="transmembrane region" description="Helical" evidence="10">
    <location>
        <begin position="543"/>
        <end position="564"/>
    </location>
</feature>
<feature type="transmembrane region" description="Helical" evidence="10">
    <location>
        <begin position="60"/>
        <end position="78"/>
    </location>
</feature>
<dbReference type="PANTHER" id="PTHR24421:SF10">
    <property type="entry name" value="NITRATE_NITRITE SENSOR PROTEIN NARQ"/>
    <property type="match status" value="1"/>
</dbReference>
<organism evidence="13 14">
    <name type="scientific">Nonomuraea pusilla</name>
    <dbReference type="NCBI Taxonomy" id="46177"/>
    <lineage>
        <taxon>Bacteria</taxon>
        <taxon>Bacillati</taxon>
        <taxon>Actinomycetota</taxon>
        <taxon>Actinomycetes</taxon>
        <taxon>Streptosporangiales</taxon>
        <taxon>Streptosporangiaceae</taxon>
        <taxon>Nonomuraea</taxon>
    </lineage>
</organism>
<keyword evidence="14" id="KW-1185">Reference proteome</keyword>
<dbReference type="EC" id="2.7.13.3" evidence="2"/>
<feature type="transmembrane region" description="Helical" evidence="10">
    <location>
        <begin position="6"/>
        <end position="27"/>
    </location>
</feature>
<evidence type="ECO:0000313" key="14">
    <source>
        <dbReference type="Proteomes" id="UP000198953"/>
    </source>
</evidence>
<proteinExistence type="predicted"/>
<evidence type="ECO:0000256" key="4">
    <source>
        <dbReference type="ARBA" id="ARBA00022679"/>
    </source>
</evidence>
<dbReference type="Gene3D" id="1.20.5.1930">
    <property type="match status" value="1"/>
</dbReference>
<evidence type="ECO:0000256" key="2">
    <source>
        <dbReference type="ARBA" id="ARBA00012438"/>
    </source>
</evidence>
<evidence type="ECO:0000256" key="1">
    <source>
        <dbReference type="ARBA" id="ARBA00000085"/>
    </source>
</evidence>
<dbReference type="GO" id="GO:0046983">
    <property type="term" value="F:protein dimerization activity"/>
    <property type="evidence" value="ECO:0007669"/>
    <property type="project" value="InterPro"/>
</dbReference>
<dbReference type="GO" id="GO:0000155">
    <property type="term" value="F:phosphorelay sensor kinase activity"/>
    <property type="evidence" value="ECO:0007669"/>
    <property type="project" value="InterPro"/>
</dbReference>
<feature type="transmembrane region" description="Helical" evidence="10">
    <location>
        <begin position="487"/>
        <end position="507"/>
    </location>
</feature>
<feature type="compositionally biased region" description="Polar residues" evidence="9">
    <location>
        <begin position="256"/>
        <end position="277"/>
    </location>
</feature>
<evidence type="ECO:0000313" key="13">
    <source>
        <dbReference type="EMBL" id="SEK62744.1"/>
    </source>
</evidence>
<feature type="domain" description="Histidine kinase/HSP90-like ATPase" evidence="11">
    <location>
        <begin position="218"/>
        <end position="363"/>
    </location>
</feature>
<dbReference type="AlphaFoldDB" id="A0A1H7IK96"/>
<dbReference type="RefSeq" id="WP_305728621.1">
    <property type="nucleotide sequence ID" value="NZ_FOBF01000002.1"/>
</dbReference>
<feature type="region of interest" description="Disordered" evidence="9">
    <location>
        <begin position="256"/>
        <end position="315"/>
    </location>
</feature>
<dbReference type="GO" id="GO:0016020">
    <property type="term" value="C:membrane"/>
    <property type="evidence" value="ECO:0007669"/>
    <property type="project" value="InterPro"/>
</dbReference>
<dbReference type="EMBL" id="FOBF01000002">
    <property type="protein sequence ID" value="SEK62744.1"/>
    <property type="molecule type" value="Genomic_DNA"/>
</dbReference>
<accession>A0A1H7IK96</accession>